<proteinExistence type="inferred from homology"/>
<evidence type="ECO:0000256" key="2">
    <source>
        <dbReference type="ARBA" id="ARBA00022679"/>
    </source>
</evidence>
<evidence type="ECO:0000256" key="9">
    <source>
        <dbReference type="ARBA" id="ARBA00048048"/>
    </source>
</evidence>
<sequence>MHTDNEYVQSFWILCRGKIRIAKDAPYIFILCLVLLAGVPAVWFGFEAKYLWRSVSPAPVLLVAYFYVNMLACMLVTTFRDPGILPRGLDPYPELDSPVQAPFGIEPPQVQHKNASYTLTRVDDGGAASLGLTTTIEGKWCTVCKLYRPPRCSHCRACNTCVYKLDHHCAFLNVCVGQRNYTTFCAMLCHMFCMCGTGVAGSIVHLYYLAAPSDPRAPSGFVHAVKTSPASIALFWIGTVCMIPVLCLATYHVWLVAHNRSTVEQIRLTDAGHLYDMQSSSGMHDRNVCVRMCMRFSARVRNLCVPADFATPSTEKTHHAREDVRKRTPFEHKSNARNALSVLGRPTAEHYVVWCEQRRA</sequence>
<accession>A0A2N1JH67</accession>
<organism evidence="12 13">
    <name type="scientific">Malassezia vespertilionis</name>
    <dbReference type="NCBI Taxonomy" id="2020962"/>
    <lineage>
        <taxon>Eukaryota</taxon>
        <taxon>Fungi</taxon>
        <taxon>Dikarya</taxon>
        <taxon>Basidiomycota</taxon>
        <taxon>Ustilaginomycotina</taxon>
        <taxon>Malasseziomycetes</taxon>
        <taxon>Malasseziales</taxon>
        <taxon>Malasseziaceae</taxon>
        <taxon>Malassezia</taxon>
    </lineage>
</organism>
<comment type="similarity">
    <text evidence="10">Belongs to the DHHC palmitoyltransferase family.</text>
</comment>
<evidence type="ECO:0000313" key="13">
    <source>
        <dbReference type="Proteomes" id="UP000232875"/>
    </source>
</evidence>
<dbReference type="GeneID" id="80900051"/>
<keyword evidence="3 10" id="KW-0812">Transmembrane</keyword>
<comment type="domain">
    <text evidence="10">The DHHC domain is required for palmitoyltransferase activity.</text>
</comment>
<dbReference type="GO" id="GO:0005794">
    <property type="term" value="C:Golgi apparatus"/>
    <property type="evidence" value="ECO:0007669"/>
    <property type="project" value="TreeGrafter"/>
</dbReference>
<evidence type="ECO:0000256" key="5">
    <source>
        <dbReference type="ARBA" id="ARBA00023136"/>
    </source>
</evidence>
<keyword evidence="7" id="KW-0449">Lipoprotein</keyword>
<dbReference type="Pfam" id="PF01529">
    <property type="entry name" value="DHHC"/>
    <property type="match status" value="1"/>
</dbReference>
<dbReference type="EC" id="2.3.1.225" evidence="10"/>
<dbReference type="InterPro" id="IPR001594">
    <property type="entry name" value="Palmitoyltrfase_DHHC"/>
</dbReference>
<comment type="catalytic activity">
    <reaction evidence="9 10">
        <text>L-cysteinyl-[protein] + hexadecanoyl-CoA = S-hexadecanoyl-L-cysteinyl-[protein] + CoA</text>
        <dbReference type="Rhea" id="RHEA:36683"/>
        <dbReference type="Rhea" id="RHEA-COMP:10131"/>
        <dbReference type="Rhea" id="RHEA-COMP:11032"/>
        <dbReference type="ChEBI" id="CHEBI:29950"/>
        <dbReference type="ChEBI" id="CHEBI:57287"/>
        <dbReference type="ChEBI" id="CHEBI:57379"/>
        <dbReference type="ChEBI" id="CHEBI:74151"/>
        <dbReference type="EC" id="2.3.1.225"/>
    </reaction>
</comment>
<feature type="transmembrane region" description="Helical" evidence="10">
    <location>
        <begin position="58"/>
        <end position="79"/>
    </location>
</feature>
<dbReference type="OrthoDB" id="9909019at2759"/>
<feature type="domain" description="Palmitoyltransferase DHHC" evidence="11">
    <location>
        <begin position="136"/>
        <end position="267"/>
    </location>
</feature>
<dbReference type="Proteomes" id="UP000232875">
    <property type="component" value="Unassembled WGS sequence"/>
</dbReference>
<dbReference type="PANTHER" id="PTHR22883">
    <property type="entry name" value="ZINC FINGER DHHC DOMAIN CONTAINING PROTEIN"/>
    <property type="match status" value="1"/>
</dbReference>
<feature type="transmembrane region" description="Helical" evidence="10">
    <location>
        <begin position="188"/>
        <end position="210"/>
    </location>
</feature>
<evidence type="ECO:0000256" key="4">
    <source>
        <dbReference type="ARBA" id="ARBA00022989"/>
    </source>
</evidence>
<dbReference type="PANTHER" id="PTHR22883:SF488">
    <property type="entry name" value="PALMITOYLTRANSFERASE"/>
    <property type="match status" value="1"/>
</dbReference>
<protein>
    <recommendedName>
        <fullName evidence="10">Palmitoyltransferase</fullName>
        <ecNumber evidence="10">2.3.1.225</ecNumber>
    </recommendedName>
</protein>
<evidence type="ECO:0000256" key="7">
    <source>
        <dbReference type="ARBA" id="ARBA00023288"/>
    </source>
</evidence>
<dbReference type="InterPro" id="IPR039859">
    <property type="entry name" value="PFA4/ZDH16/20/ERF2-like"/>
</dbReference>
<name>A0A2N1JH67_9BASI</name>
<keyword evidence="13" id="KW-1185">Reference proteome</keyword>
<evidence type="ECO:0000313" key="12">
    <source>
        <dbReference type="EMBL" id="PKI85901.1"/>
    </source>
</evidence>
<evidence type="ECO:0000256" key="6">
    <source>
        <dbReference type="ARBA" id="ARBA00023139"/>
    </source>
</evidence>
<dbReference type="GO" id="GO:0006612">
    <property type="term" value="P:protein targeting to membrane"/>
    <property type="evidence" value="ECO:0007669"/>
    <property type="project" value="TreeGrafter"/>
</dbReference>
<dbReference type="STRING" id="2020962.A0A2N1JH67"/>
<keyword evidence="2 10" id="KW-0808">Transferase</keyword>
<gene>
    <name evidence="12" type="primary">ERF2</name>
    <name evidence="12" type="ORF">MVES_000502</name>
</gene>
<keyword evidence="6" id="KW-0564">Palmitate</keyword>
<keyword evidence="5 10" id="KW-0472">Membrane</keyword>
<dbReference type="EMBL" id="KZ454987">
    <property type="protein sequence ID" value="PKI85901.1"/>
    <property type="molecule type" value="Genomic_DNA"/>
</dbReference>
<dbReference type="RefSeq" id="XP_056061377.1">
    <property type="nucleotide sequence ID" value="XM_056205402.1"/>
</dbReference>
<comment type="subcellular location">
    <subcellularLocation>
        <location evidence="1">Membrane</location>
        <topology evidence="1">Multi-pass membrane protein</topology>
    </subcellularLocation>
</comment>
<feature type="transmembrane region" description="Helical" evidence="10">
    <location>
        <begin position="230"/>
        <end position="257"/>
    </location>
</feature>
<reference evidence="12 13" key="1">
    <citation type="submission" date="2017-10" db="EMBL/GenBank/DDBJ databases">
        <title>A novel species of cold-tolerant Malassezia isolated from bats.</title>
        <authorList>
            <person name="Lorch J.M."/>
            <person name="Palmer J.M."/>
            <person name="Vanderwolf K.J."/>
            <person name="Schmidt K.Z."/>
            <person name="Verant M.L."/>
            <person name="Weller T.J."/>
            <person name="Blehert D.S."/>
        </authorList>
    </citation>
    <scope>NUCLEOTIDE SEQUENCE [LARGE SCALE GENOMIC DNA]</scope>
    <source>
        <strain evidence="12 13">NWHC:44797-103</strain>
    </source>
</reference>
<evidence type="ECO:0000256" key="8">
    <source>
        <dbReference type="ARBA" id="ARBA00023315"/>
    </source>
</evidence>
<keyword evidence="4 10" id="KW-1133">Transmembrane helix</keyword>
<evidence type="ECO:0000256" key="1">
    <source>
        <dbReference type="ARBA" id="ARBA00004141"/>
    </source>
</evidence>
<evidence type="ECO:0000256" key="10">
    <source>
        <dbReference type="RuleBase" id="RU079119"/>
    </source>
</evidence>
<dbReference type="PROSITE" id="PS50216">
    <property type="entry name" value="DHHC"/>
    <property type="match status" value="1"/>
</dbReference>
<evidence type="ECO:0000256" key="3">
    <source>
        <dbReference type="ARBA" id="ARBA00022692"/>
    </source>
</evidence>
<evidence type="ECO:0000259" key="11">
    <source>
        <dbReference type="Pfam" id="PF01529"/>
    </source>
</evidence>
<dbReference type="GO" id="GO:0005783">
    <property type="term" value="C:endoplasmic reticulum"/>
    <property type="evidence" value="ECO:0007669"/>
    <property type="project" value="TreeGrafter"/>
</dbReference>
<dbReference type="AlphaFoldDB" id="A0A2N1JH67"/>
<dbReference type="GO" id="GO:0019706">
    <property type="term" value="F:protein-cysteine S-palmitoyltransferase activity"/>
    <property type="evidence" value="ECO:0007669"/>
    <property type="project" value="UniProtKB-EC"/>
</dbReference>
<feature type="transmembrane region" description="Helical" evidence="10">
    <location>
        <begin position="26"/>
        <end position="46"/>
    </location>
</feature>
<keyword evidence="8 10" id="KW-0012">Acyltransferase</keyword>
<dbReference type="GO" id="GO:0016020">
    <property type="term" value="C:membrane"/>
    <property type="evidence" value="ECO:0007669"/>
    <property type="project" value="UniProtKB-SubCell"/>
</dbReference>